<dbReference type="Proteomes" id="UP001163823">
    <property type="component" value="Chromosome 1"/>
</dbReference>
<dbReference type="SUPFAM" id="SSF53098">
    <property type="entry name" value="Ribonuclease H-like"/>
    <property type="match status" value="1"/>
</dbReference>
<evidence type="ECO:0000313" key="3">
    <source>
        <dbReference type="Proteomes" id="UP001163823"/>
    </source>
</evidence>
<name>A0AAD7QI62_QUISA</name>
<dbReference type="InterPro" id="IPR036397">
    <property type="entry name" value="RNaseH_sf"/>
</dbReference>
<gene>
    <name evidence="2" type="ORF">O6P43_001115</name>
</gene>
<dbReference type="Gene3D" id="3.30.420.10">
    <property type="entry name" value="Ribonuclease H-like superfamily/Ribonuclease H"/>
    <property type="match status" value="1"/>
</dbReference>
<dbReference type="EMBL" id="JARAOO010000001">
    <property type="protein sequence ID" value="KAJ7981919.1"/>
    <property type="molecule type" value="Genomic_DNA"/>
</dbReference>
<dbReference type="AlphaFoldDB" id="A0AAD7QI62"/>
<dbReference type="Pfam" id="PF13966">
    <property type="entry name" value="zf-RVT"/>
    <property type="match status" value="1"/>
</dbReference>
<protein>
    <submittedName>
        <fullName evidence="2">Ribonuclease H protein</fullName>
    </submittedName>
</protein>
<dbReference type="InterPro" id="IPR012337">
    <property type="entry name" value="RNaseH-like_sf"/>
</dbReference>
<keyword evidence="3" id="KW-1185">Reference proteome</keyword>
<dbReference type="InterPro" id="IPR002156">
    <property type="entry name" value="RNaseH_domain"/>
</dbReference>
<dbReference type="PANTHER" id="PTHR47723">
    <property type="entry name" value="OS05G0353850 PROTEIN"/>
    <property type="match status" value="1"/>
</dbReference>
<organism evidence="2 3">
    <name type="scientific">Quillaja saponaria</name>
    <name type="common">Soap bark tree</name>
    <dbReference type="NCBI Taxonomy" id="32244"/>
    <lineage>
        <taxon>Eukaryota</taxon>
        <taxon>Viridiplantae</taxon>
        <taxon>Streptophyta</taxon>
        <taxon>Embryophyta</taxon>
        <taxon>Tracheophyta</taxon>
        <taxon>Spermatophyta</taxon>
        <taxon>Magnoliopsida</taxon>
        <taxon>eudicotyledons</taxon>
        <taxon>Gunneridae</taxon>
        <taxon>Pentapetalae</taxon>
        <taxon>rosids</taxon>
        <taxon>fabids</taxon>
        <taxon>Fabales</taxon>
        <taxon>Quillajaceae</taxon>
        <taxon>Quillaja</taxon>
    </lineage>
</organism>
<dbReference type="PROSITE" id="PS50879">
    <property type="entry name" value="RNASE_H_1"/>
    <property type="match status" value="1"/>
</dbReference>
<dbReference type="CDD" id="cd06222">
    <property type="entry name" value="RNase_H_like"/>
    <property type="match status" value="1"/>
</dbReference>
<reference evidence="2 3" key="1">
    <citation type="journal article" date="2023" name="Science">
        <title>Elucidation of the pathway for biosynthesis of saponin adjuvants from the soapbark tree.</title>
        <authorList>
            <person name="Reed J."/>
            <person name="Orme A."/>
            <person name="El-Demerdash A."/>
            <person name="Owen C."/>
            <person name="Martin L.B.B."/>
            <person name="Misra R.C."/>
            <person name="Kikuchi S."/>
            <person name="Rejzek M."/>
            <person name="Martin A.C."/>
            <person name="Harkess A."/>
            <person name="Leebens-Mack J."/>
            <person name="Louveau T."/>
            <person name="Stephenson M.J."/>
            <person name="Osbourn A."/>
        </authorList>
    </citation>
    <scope>NUCLEOTIDE SEQUENCE [LARGE SCALE GENOMIC DNA]</scope>
    <source>
        <strain evidence="2">S10</strain>
    </source>
</reference>
<proteinExistence type="predicted"/>
<dbReference type="Pfam" id="PF13456">
    <property type="entry name" value="RVT_3"/>
    <property type="match status" value="1"/>
</dbReference>
<accession>A0AAD7QI62</accession>
<comment type="caution">
    <text evidence="2">The sequence shown here is derived from an EMBL/GenBank/DDBJ whole genome shotgun (WGS) entry which is preliminary data.</text>
</comment>
<evidence type="ECO:0000259" key="1">
    <source>
        <dbReference type="PROSITE" id="PS50879"/>
    </source>
</evidence>
<dbReference type="InterPro" id="IPR053151">
    <property type="entry name" value="RNase_H-like"/>
</dbReference>
<dbReference type="PANTHER" id="PTHR47723:SF13">
    <property type="entry name" value="PUTATIVE-RELATED"/>
    <property type="match status" value="1"/>
</dbReference>
<dbReference type="InterPro" id="IPR044730">
    <property type="entry name" value="RNase_H-like_dom_plant"/>
</dbReference>
<feature type="domain" description="RNase H type-1" evidence="1">
    <location>
        <begin position="205"/>
        <end position="310"/>
    </location>
</feature>
<sequence length="310" mass="35173">MDMKVWGLTTNGNFTIKSAYHSLESVSIQDSMSRLWNLVWKWPGPQRIKTFLWLLVHNRIMTNEERARRGCAQTPSCGRCPAQNESILHCLRDCPFSHGFWIKLVKGKSLSLFFGTNIIDWIKLCLTKEIGMHEVDWGITFGVAVWYLWKWRNQQIFEENFTPPWNPVSIIMTMVSEITKSLLPENGVLVEHRKTCVQLCWIMPPDGWVTLNTDGSSRGNPGVSGAGGLLRNSDENWLAGFAVALGVCSSTSAELWAVFHGLRPAWKLEFKKVMMEVDSKTVAAYLSNENNGTNLHISLIARIQKIMAQD</sequence>
<dbReference type="InterPro" id="IPR026960">
    <property type="entry name" value="RVT-Znf"/>
</dbReference>
<dbReference type="GO" id="GO:0004523">
    <property type="term" value="F:RNA-DNA hybrid ribonuclease activity"/>
    <property type="evidence" value="ECO:0007669"/>
    <property type="project" value="InterPro"/>
</dbReference>
<dbReference type="KEGG" id="qsa:O6P43_001115"/>
<evidence type="ECO:0000313" key="2">
    <source>
        <dbReference type="EMBL" id="KAJ7981919.1"/>
    </source>
</evidence>
<dbReference type="GO" id="GO:0003676">
    <property type="term" value="F:nucleic acid binding"/>
    <property type="evidence" value="ECO:0007669"/>
    <property type="project" value="InterPro"/>
</dbReference>